<gene>
    <name evidence="2" type="ORF">LX74_01341</name>
</gene>
<keyword evidence="3" id="KW-1185">Reference proteome</keyword>
<sequence>MQRNLLLLFLVVLHTIIYGQSKKEKEIDSIFNTIKSETKNPYVKKETGKALEICEEVYHMSKEINYVGGQIDALTYMAEIYANTGNTKMSLAKADEAIALTSRDKKYIMDYSTLLISKGTSLSKLGYFERALQALQEAINIADKAPAKYNNQKHYNKALTYFLIKFVHELNQEDPLSKKELEYYVHSAYKEALQITPDYPQKSYIMTKSLQGLISAYTDWGELEKAEKYIAEGDKINKNTVSTWELTRNVLLGEIETKRKKFTKAVEHYEIALKLTKAYKLVYDQKLIYTLLAESYHELQDYKNESHYLAHNKRLSDSLSKVEKQASNYILKDELKKKTKQKELENNATIYYFSVLFALLITVYFVYKQSKKSKTQFPVLNGKTEIDNEDSEDHKKLNLLIEMAESNNSTFYLKFQELFPDFNQTLLNINQKLTQSDLEYCAMMKLNFDTKKIATIKKNSVGAVESKKHRIRKKLNITSEENIYIWLMDK</sequence>
<dbReference type="SUPFAM" id="SSF46894">
    <property type="entry name" value="C-terminal effector domain of the bipartite response regulators"/>
    <property type="match status" value="1"/>
</dbReference>
<proteinExistence type="predicted"/>
<comment type="caution">
    <text evidence="2">The sequence shown here is derived from an EMBL/GenBank/DDBJ whole genome shotgun (WGS) entry which is preliminary data.</text>
</comment>
<dbReference type="RefSeq" id="WP_065083298.1">
    <property type="nucleotide sequence ID" value="NZ_FLSS01000014.1"/>
</dbReference>
<keyword evidence="1" id="KW-0472">Membrane</keyword>
<evidence type="ECO:0000313" key="3">
    <source>
        <dbReference type="Proteomes" id="UP000324513"/>
    </source>
</evidence>
<evidence type="ECO:0000256" key="1">
    <source>
        <dbReference type="SAM" id="Phobius"/>
    </source>
</evidence>
<dbReference type="Proteomes" id="UP000324513">
    <property type="component" value="Unassembled WGS sequence"/>
</dbReference>
<dbReference type="InterPro" id="IPR016032">
    <property type="entry name" value="Sig_transdc_resp-reg_C-effctor"/>
</dbReference>
<keyword evidence="1" id="KW-0812">Transmembrane</keyword>
<dbReference type="InterPro" id="IPR011990">
    <property type="entry name" value="TPR-like_helical_dom_sf"/>
</dbReference>
<dbReference type="SUPFAM" id="SSF48452">
    <property type="entry name" value="TPR-like"/>
    <property type="match status" value="2"/>
</dbReference>
<dbReference type="SMART" id="SM00028">
    <property type="entry name" value="TPR"/>
    <property type="match status" value="4"/>
</dbReference>
<reference evidence="2 3" key="1">
    <citation type="submission" date="2019-07" db="EMBL/GenBank/DDBJ databases">
        <title>Genomic Encyclopedia of Archaeal and Bacterial Type Strains, Phase II (KMG-II): from individual species to whole genera.</title>
        <authorList>
            <person name="Goeker M."/>
        </authorList>
    </citation>
    <scope>NUCLEOTIDE SEQUENCE [LARGE SCALE GENOMIC DNA]</scope>
    <source>
        <strain evidence="2 3">DSM 14571</strain>
    </source>
</reference>
<accession>A0ABY3NHL2</accession>
<feature type="transmembrane region" description="Helical" evidence="1">
    <location>
        <begin position="350"/>
        <end position="367"/>
    </location>
</feature>
<keyword evidence="1" id="KW-1133">Transmembrane helix</keyword>
<dbReference type="EMBL" id="VNHK01000004">
    <property type="protein sequence ID" value="TYO92382.1"/>
    <property type="molecule type" value="Genomic_DNA"/>
</dbReference>
<evidence type="ECO:0000313" key="2">
    <source>
        <dbReference type="EMBL" id="TYO92382.1"/>
    </source>
</evidence>
<dbReference type="InterPro" id="IPR019734">
    <property type="entry name" value="TPR_rpt"/>
</dbReference>
<dbReference type="Gene3D" id="1.25.40.10">
    <property type="entry name" value="Tetratricopeptide repeat domain"/>
    <property type="match status" value="2"/>
</dbReference>
<evidence type="ECO:0008006" key="4">
    <source>
        <dbReference type="Google" id="ProtNLM"/>
    </source>
</evidence>
<organism evidence="2 3">
    <name type="scientific">Elizabethkingia miricola</name>
    <name type="common">Chryseobacterium miricola</name>
    <dbReference type="NCBI Taxonomy" id="172045"/>
    <lineage>
        <taxon>Bacteria</taxon>
        <taxon>Pseudomonadati</taxon>
        <taxon>Bacteroidota</taxon>
        <taxon>Flavobacteriia</taxon>
        <taxon>Flavobacteriales</taxon>
        <taxon>Weeksellaceae</taxon>
        <taxon>Elizabethkingia</taxon>
    </lineage>
</organism>
<protein>
    <recommendedName>
        <fullName evidence="4">Tetratricopeptide repeat protein</fullName>
    </recommendedName>
</protein>
<name>A0ABY3NHL2_ELIMR</name>